<protein>
    <submittedName>
        <fullName evidence="1">Universal stress protein</fullName>
    </submittedName>
</protein>
<gene>
    <name evidence="2" type="ORF">ABNG02_00930</name>
    <name evidence="1" type="ORF">GCM10008994_04000</name>
</gene>
<dbReference type="SUPFAM" id="SSF52402">
    <property type="entry name" value="Adenine nucleotide alpha hydrolases-like"/>
    <property type="match status" value="1"/>
</dbReference>
<proteinExistence type="predicted"/>
<reference evidence="2 4" key="3">
    <citation type="submission" date="2024-06" db="EMBL/GenBank/DDBJ databases">
        <title>Halorubrum miltondacostae sp. nov., a potential PHA producer isolated from an inland solar saltern in Rio Maior, Portugal.</title>
        <authorList>
            <person name="Albuquerque L."/>
            <person name="Viver T."/>
            <person name="Barroso C."/>
            <person name="Claudino R."/>
            <person name="Galvan M."/>
            <person name="Simoes G."/>
            <person name="Lobo Da Cunha A."/>
            <person name="Egas C."/>
        </authorList>
    </citation>
    <scope>NUCLEOTIDE SEQUENCE [LARGE SCALE GENOMIC DNA]</scope>
    <source>
        <strain evidence="2 4">DSM 18646</strain>
    </source>
</reference>
<accession>A0AAV3SP87</accession>
<evidence type="ECO:0000313" key="1">
    <source>
        <dbReference type="EMBL" id="GAA0532474.1"/>
    </source>
</evidence>
<dbReference type="AlphaFoldDB" id="A0AAV3SP87"/>
<dbReference type="InterPro" id="IPR014729">
    <property type="entry name" value="Rossmann-like_a/b/a_fold"/>
</dbReference>
<dbReference type="Gene3D" id="3.40.50.620">
    <property type="entry name" value="HUPs"/>
    <property type="match status" value="1"/>
</dbReference>
<keyword evidence="4" id="KW-1185">Reference proteome</keyword>
<evidence type="ECO:0000313" key="3">
    <source>
        <dbReference type="Proteomes" id="UP001501425"/>
    </source>
</evidence>
<evidence type="ECO:0000313" key="2">
    <source>
        <dbReference type="EMBL" id="MEZ3165886.1"/>
    </source>
</evidence>
<reference evidence="1" key="1">
    <citation type="journal article" date="2014" name="Int. J. Syst. Evol. Microbiol.">
        <title>Complete genome sequence of Corynebacterium casei LMG S-19264T (=DSM 44701T), isolated from a smear-ripened cheese.</title>
        <authorList>
            <consortium name="US DOE Joint Genome Institute (JGI-PGF)"/>
            <person name="Walter F."/>
            <person name="Albersmeier A."/>
            <person name="Kalinowski J."/>
            <person name="Ruckert C."/>
        </authorList>
    </citation>
    <scope>NUCLEOTIDE SEQUENCE</scope>
    <source>
        <strain evidence="1">JCM 14265</strain>
    </source>
</reference>
<dbReference type="RefSeq" id="WP_343776187.1">
    <property type="nucleotide sequence ID" value="NZ_BAAADQ010000001.1"/>
</dbReference>
<dbReference type="EMBL" id="JBEDNW010000001">
    <property type="protein sequence ID" value="MEZ3165886.1"/>
    <property type="molecule type" value="Genomic_DNA"/>
</dbReference>
<organism evidence="1 3">
    <name type="scientific">Halorubrum ejinorense</name>
    <dbReference type="NCBI Taxonomy" id="425309"/>
    <lineage>
        <taxon>Archaea</taxon>
        <taxon>Methanobacteriati</taxon>
        <taxon>Methanobacteriota</taxon>
        <taxon>Stenosarchaea group</taxon>
        <taxon>Halobacteria</taxon>
        <taxon>Halobacteriales</taxon>
        <taxon>Haloferacaceae</taxon>
        <taxon>Halorubrum</taxon>
    </lineage>
</organism>
<sequence length="152" mass="16352">MTRGLVSLEETDAHRDLLAEAAASARGSDDDLVALWHLDADEYDEDVTTLEAVGRIENVEYDRASIIDGATAKARSFVTDVLGDAHVDVQIAVSVGSEDDRAERVLDAADEHDCGHVFVLGDSRSPTGKAVFGDFAQQVVLNFEGYATVRTV</sequence>
<reference evidence="1" key="2">
    <citation type="submission" date="2023-12" db="EMBL/GenBank/DDBJ databases">
        <authorList>
            <person name="Sun Q."/>
            <person name="Inoue M."/>
        </authorList>
    </citation>
    <scope>NUCLEOTIDE SEQUENCE</scope>
    <source>
        <strain evidence="1">JCM 14265</strain>
    </source>
</reference>
<comment type="caution">
    <text evidence="1">The sequence shown here is derived from an EMBL/GenBank/DDBJ whole genome shotgun (WGS) entry which is preliminary data.</text>
</comment>
<dbReference type="Proteomes" id="UP001567571">
    <property type="component" value="Unassembled WGS sequence"/>
</dbReference>
<name>A0AAV3SP87_9EURY</name>
<evidence type="ECO:0000313" key="4">
    <source>
        <dbReference type="Proteomes" id="UP001567571"/>
    </source>
</evidence>
<dbReference type="Proteomes" id="UP001501425">
    <property type="component" value="Unassembled WGS sequence"/>
</dbReference>
<dbReference type="EMBL" id="BAAADQ010000001">
    <property type="protein sequence ID" value="GAA0532474.1"/>
    <property type="molecule type" value="Genomic_DNA"/>
</dbReference>